<dbReference type="SUPFAM" id="SSF52047">
    <property type="entry name" value="RNI-like"/>
    <property type="match status" value="1"/>
</dbReference>
<reference evidence="1 2" key="1">
    <citation type="submission" date="2021-06" db="EMBL/GenBank/DDBJ databases">
        <title>Caerostris extrusa draft genome.</title>
        <authorList>
            <person name="Kono N."/>
            <person name="Arakawa K."/>
        </authorList>
    </citation>
    <scope>NUCLEOTIDE SEQUENCE [LARGE SCALE GENOMIC DNA]</scope>
</reference>
<dbReference type="AlphaFoldDB" id="A0AAV4NMD4"/>
<gene>
    <name evidence="1" type="primary">AVEN_104895_1</name>
    <name evidence="1" type="ORF">CEXT_14451</name>
</gene>
<keyword evidence="2" id="KW-1185">Reference proteome</keyword>
<protein>
    <submittedName>
        <fullName evidence="1">Uncharacterized protein</fullName>
    </submittedName>
</protein>
<dbReference type="EMBL" id="BPLR01003481">
    <property type="protein sequence ID" value="GIX85101.1"/>
    <property type="molecule type" value="Genomic_DNA"/>
</dbReference>
<dbReference type="InterPro" id="IPR032675">
    <property type="entry name" value="LRR_dom_sf"/>
</dbReference>
<dbReference type="Proteomes" id="UP001054945">
    <property type="component" value="Unassembled WGS sequence"/>
</dbReference>
<evidence type="ECO:0000313" key="1">
    <source>
        <dbReference type="EMBL" id="GIX85101.1"/>
    </source>
</evidence>
<name>A0AAV4NMD4_CAEEX</name>
<evidence type="ECO:0000313" key="2">
    <source>
        <dbReference type="Proteomes" id="UP001054945"/>
    </source>
</evidence>
<proteinExistence type="predicted"/>
<dbReference type="Gene3D" id="3.80.10.10">
    <property type="entry name" value="Ribonuclease Inhibitor"/>
    <property type="match status" value="1"/>
</dbReference>
<sequence length="197" mass="22865">MLPKSFKNDENASLERLIEKCPLLETLDVSTFFNLSALKNCVRLKVVRNDLRAKDEYRYFRNESVNTLANLQNLKKFAIFECRIASSYYKHIAEMLQTLPQLVSLGLTDSSWAAHHINATCRFQTVSRFGLKECFWGFNSNVNRFDRIKQVAYTRQYSEFVKSAVALFPLVEKLIIIVHHINCLEHLKTETSACAEY</sequence>
<accession>A0AAV4NMD4</accession>
<organism evidence="1 2">
    <name type="scientific">Caerostris extrusa</name>
    <name type="common">Bark spider</name>
    <name type="synonym">Caerostris bankana</name>
    <dbReference type="NCBI Taxonomy" id="172846"/>
    <lineage>
        <taxon>Eukaryota</taxon>
        <taxon>Metazoa</taxon>
        <taxon>Ecdysozoa</taxon>
        <taxon>Arthropoda</taxon>
        <taxon>Chelicerata</taxon>
        <taxon>Arachnida</taxon>
        <taxon>Araneae</taxon>
        <taxon>Araneomorphae</taxon>
        <taxon>Entelegynae</taxon>
        <taxon>Araneoidea</taxon>
        <taxon>Araneidae</taxon>
        <taxon>Caerostris</taxon>
    </lineage>
</organism>
<comment type="caution">
    <text evidence="1">The sequence shown here is derived from an EMBL/GenBank/DDBJ whole genome shotgun (WGS) entry which is preliminary data.</text>
</comment>